<accession>A0A643G0R0</accession>
<dbReference type="AlphaFoldDB" id="A0A643G0R0"/>
<dbReference type="GeneID" id="98406480"/>
<dbReference type="EMBL" id="CP062805">
    <property type="protein sequence ID" value="QOT81539.1"/>
    <property type="molecule type" value="Genomic_DNA"/>
</dbReference>
<evidence type="ECO:0000313" key="1">
    <source>
        <dbReference type="EMBL" id="QOT81539.1"/>
    </source>
</evidence>
<proteinExistence type="predicted"/>
<organism evidence="1 2">
    <name type="scientific">Cupriavidus basilensis</name>
    <dbReference type="NCBI Taxonomy" id="68895"/>
    <lineage>
        <taxon>Bacteria</taxon>
        <taxon>Pseudomonadati</taxon>
        <taxon>Pseudomonadota</taxon>
        <taxon>Betaproteobacteria</taxon>
        <taxon>Burkholderiales</taxon>
        <taxon>Burkholderiaceae</taxon>
        <taxon>Cupriavidus</taxon>
    </lineage>
</organism>
<sequence>MDILDALRLAPSADLYRLYLTIGRMINDPKRILEARRHLHIGMTVGYVADDLTQPLRQGRVLELRQTQALVQDTSSGRHWILPYAAVLAEPTTAAQQPPHASPPPPPRAQRADFRVGDTVTFTDQHLSERIGTIVRINQKTASIECDPNEGHWRVSFALLRKVVDL</sequence>
<evidence type="ECO:0000313" key="2">
    <source>
        <dbReference type="Proteomes" id="UP000397656"/>
    </source>
</evidence>
<geneLocation type="plasmid" evidence="1 2">
    <name>pRK1-1</name>
</geneLocation>
<dbReference type="RefSeq" id="WP_058697594.1">
    <property type="nucleotide sequence ID" value="NZ_CP062805.1"/>
</dbReference>
<name>A0A643G0R0_9BURK</name>
<keyword evidence="1" id="KW-0614">Plasmid</keyword>
<gene>
    <name evidence="1" type="ORF">F7R26_036515</name>
</gene>
<protein>
    <submittedName>
        <fullName evidence="1">Uncharacterized protein</fullName>
    </submittedName>
</protein>
<dbReference type="Proteomes" id="UP000397656">
    <property type="component" value="Plasmid pRK1-1"/>
</dbReference>
<reference evidence="1 2" key="1">
    <citation type="submission" date="2020-10" db="EMBL/GenBank/DDBJ databases">
        <title>Complete genome sequence of Cupriavidus basilensis CCUG 49340T.</title>
        <authorList>
            <person name="Salva-Serra F."/>
            <person name="Donoso R.A."/>
            <person name="Cho K.H."/>
            <person name="Yoo J.A."/>
            <person name="Lee K."/>
            <person name="Yoon S.-H."/>
            <person name="Perez-Pantoja D."/>
            <person name="Moore E.R.B."/>
        </authorList>
    </citation>
    <scope>NUCLEOTIDE SEQUENCE [LARGE SCALE GENOMIC DNA]</scope>
    <source>
        <strain evidence="2">CCUG 49340</strain>
        <plasmid evidence="1 2">pRK1-1</plasmid>
    </source>
</reference>